<evidence type="ECO:0000256" key="3">
    <source>
        <dbReference type="ARBA" id="ARBA00023242"/>
    </source>
</evidence>
<dbReference type="InterPro" id="IPR050115">
    <property type="entry name" value="Proteasome_alpha"/>
</dbReference>
<comment type="caution">
    <text evidence="5">The sequence shown here is derived from an EMBL/GenBank/DDBJ whole genome shotgun (WGS) entry which is preliminary data.</text>
</comment>
<dbReference type="InterPro" id="IPR029055">
    <property type="entry name" value="Ntn_hydrolases_N"/>
</dbReference>
<evidence type="ECO:0000313" key="6">
    <source>
        <dbReference type="Proteomes" id="UP001150538"/>
    </source>
</evidence>
<dbReference type="InterPro" id="IPR035206">
    <property type="entry name" value="Proteasome_beta2"/>
</dbReference>
<reference evidence="5" key="1">
    <citation type="submission" date="2022-07" db="EMBL/GenBank/DDBJ databases">
        <title>Phylogenomic reconstructions and comparative analyses of Kickxellomycotina fungi.</title>
        <authorList>
            <person name="Reynolds N.K."/>
            <person name="Stajich J.E."/>
            <person name="Barry K."/>
            <person name="Grigoriev I.V."/>
            <person name="Crous P."/>
            <person name="Smith M.E."/>
        </authorList>
    </citation>
    <scope>NUCLEOTIDE SEQUENCE</scope>
    <source>
        <strain evidence="5">NBRC 100468</strain>
    </source>
</reference>
<dbReference type="CDD" id="cd03758">
    <property type="entry name" value="proteasome_beta_type_2"/>
    <property type="match status" value="1"/>
</dbReference>
<dbReference type="SUPFAM" id="SSF56235">
    <property type="entry name" value="N-terminal nucleophile aminohydrolases (Ntn hydrolases)"/>
    <property type="match status" value="1"/>
</dbReference>
<dbReference type="OrthoDB" id="268428at2759"/>
<dbReference type="InterPro" id="IPR001353">
    <property type="entry name" value="Proteasome_sua/b"/>
</dbReference>
<gene>
    <name evidence="5" type="primary">PRE1</name>
    <name evidence="5" type="ORF">H4219_002278</name>
</gene>
<name>A0A9W7ZXX5_9FUNG</name>
<comment type="similarity">
    <text evidence="4">Belongs to the peptidase T1B family.</text>
</comment>
<dbReference type="EMBL" id="JANBPU010000035">
    <property type="protein sequence ID" value="KAJ1918922.1"/>
    <property type="molecule type" value="Genomic_DNA"/>
</dbReference>
<dbReference type="GO" id="GO:0005839">
    <property type="term" value="C:proteasome core complex"/>
    <property type="evidence" value="ECO:0007669"/>
    <property type="project" value="InterPro"/>
</dbReference>
<comment type="subunit">
    <text evidence="4">Component of the proteasome complex.</text>
</comment>
<dbReference type="GO" id="GO:0016787">
    <property type="term" value="F:hydrolase activity"/>
    <property type="evidence" value="ECO:0007669"/>
    <property type="project" value="UniProtKB-KW"/>
</dbReference>
<evidence type="ECO:0000256" key="1">
    <source>
        <dbReference type="ARBA" id="ARBA00022490"/>
    </source>
</evidence>
<evidence type="ECO:0000256" key="4">
    <source>
        <dbReference type="RuleBase" id="RU004203"/>
    </source>
</evidence>
<sequence length="219" mass="24815">METQIGIRGDNFVVLLSDKIVAQSIVKMKHNQDKMKQLNKNNVMSVTGEAGDVDSFSEYIEANIKLFGLRQNRPLTTSECAYWTRGTLAEALRSRSPYNVNLLIGGFNPNTKKSSLYRIDYLSSICEVPFAAHGYTSYFAYSLMDKEYRKDLTKEEAIKLAIRCVKQLDHRFLVGQPGFILRVIDEEGIHTYDSQPILENGQRSFNFVNVANNVVVSEA</sequence>
<evidence type="ECO:0000313" key="5">
    <source>
        <dbReference type="EMBL" id="KAJ1918922.1"/>
    </source>
</evidence>
<accession>A0A9W7ZXX5</accession>
<comment type="subcellular location">
    <subcellularLocation>
        <location evidence="4">Cytoplasm</location>
    </subcellularLocation>
    <subcellularLocation>
        <location evidence="4">Nucleus</location>
    </subcellularLocation>
</comment>
<dbReference type="Pfam" id="PF00227">
    <property type="entry name" value="Proteasome"/>
    <property type="match status" value="1"/>
</dbReference>
<keyword evidence="2 4" id="KW-0647">Proteasome</keyword>
<dbReference type="GO" id="GO:0005634">
    <property type="term" value="C:nucleus"/>
    <property type="evidence" value="ECO:0007669"/>
    <property type="project" value="UniProtKB-SubCell"/>
</dbReference>
<dbReference type="Proteomes" id="UP001150538">
    <property type="component" value="Unassembled WGS sequence"/>
</dbReference>
<evidence type="ECO:0000256" key="2">
    <source>
        <dbReference type="ARBA" id="ARBA00022942"/>
    </source>
</evidence>
<organism evidence="5 6">
    <name type="scientific">Mycoemilia scoparia</name>
    <dbReference type="NCBI Taxonomy" id="417184"/>
    <lineage>
        <taxon>Eukaryota</taxon>
        <taxon>Fungi</taxon>
        <taxon>Fungi incertae sedis</taxon>
        <taxon>Zoopagomycota</taxon>
        <taxon>Kickxellomycotina</taxon>
        <taxon>Kickxellomycetes</taxon>
        <taxon>Kickxellales</taxon>
        <taxon>Kickxellaceae</taxon>
        <taxon>Mycoemilia</taxon>
    </lineage>
</organism>
<proteinExistence type="inferred from homology"/>
<keyword evidence="3 4" id="KW-0539">Nucleus</keyword>
<dbReference type="GO" id="GO:0010498">
    <property type="term" value="P:proteasomal protein catabolic process"/>
    <property type="evidence" value="ECO:0007669"/>
    <property type="project" value="InterPro"/>
</dbReference>
<dbReference type="AlphaFoldDB" id="A0A9W7ZXX5"/>
<keyword evidence="1 4" id="KW-0963">Cytoplasm</keyword>
<protein>
    <recommendedName>
        <fullName evidence="4">Proteasome subunit beta</fullName>
    </recommendedName>
</protein>
<dbReference type="PROSITE" id="PS51476">
    <property type="entry name" value="PROTEASOME_BETA_2"/>
    <property type="match status" value="1"/>
</dbReference>
<dbReference type="PANTHER" id="PTHR11599">
    <property type="entry name" value="PROTEASOME SUBUNIT ALPHA/BETA"/>
    <property type="match status" value="1"/>
</dbReference>
<comment type="function">
    <text evidence="4">Component of the proteasome, a multicatalytic proteinase complex which is characterized by its ability to cleave peptides with Arg, Phe, Tyr, Leu, and Glu adjacent to the leaving group at neutral or slightly basic pH. The proteasome has an ATP-dependent proteolytic activity.</text>
</comment>
<dbReference type="InterPro" id="IPR023333">
    <property type="entry name" value="Proteasome_suB-type"/>
</dbReference>
<dbReference type="GO" id="GO:0005737">
    <property type="term" value="C:cytoplasm"/>
    <property type="evidence" value="ECO:0007669"/>
    <property type="project" value="UniProtKB-SubCell"/>
</dbReference>
<dbReference type="Gene3D" id="3.60.20.10">
    <property type="entry name" value="Glutamine Phosphoribosylpyrophosphate, subunit 1, domain 1"/>
    <property type="match status" value="1"/>
</dbReference>
<keyword evidence="6" id="KW-1185">Reference proteome</keyword>
<keyword evidence="5" id="KW-0378">Hydrolase</keyword>